<dbReference type="InterPro" id="IPR013217">
    <property type="entry name" value="Methyltransf_12"/>
</dbReference>
<feature type="domain" description="Methyltransferase type 12" evidence="1">
    <location>
        <begin position="40"/>
        <end position="138"/>
    </location>
</feature>
<keyword evidence="3" id="KW-1185">Reference proteome</keyword>
<dbReference type="SUPFAM" id="SSF53335">
    <property type="entry name" value="S-adenosyl-L-methionine-dependent methyltransferases"/>
    <property type="match status" value="1"/>
</dbReference>
<accession>A0AAW1UBP3</accession>
<gene>
    <name evidence="2" type="ORF">WA026_008584</name>
</gene>
<dbReference type="EMBL" id="JARQZJ010000063">
    <property type="protein sequence ID" value="KAK9880073.1"/>
    <property type="molecule type" value="Genomic_DNA"/>
</dbReference>
<organism evidence="2 3">
    <name type="scientific">Henosepilachna vigintioctopunctata</name>
    <dbReference type="NCBI Taxonomy" id="420089"/>
    <lineage>
        <taxon>Eukaryota</taxon>
        <taxon>Metazoa</taxon>
        <taxon>Ecdysozoa</taxon>
        <taxon>Arthropoda</taxon>
        <taxon>Hexapoda</taxon>
        <taxon>Insecta</taxon>
        <taxon>Pterygota</taxon>
        <taxon>Neoptera</taxon>
        <taxon>Endopterygota</taxon>
        <taxon>Coleoptera</taxon>
        <taxon>Polyphaga</taxon>
        <taxon>Cucujiformia</taxon>
        <taxon>Coccinelloidea</taxon>
        <taxon>Coccinellidae</taxon>
        <taxon>Epilachninae</taxon>
        <taxon>Epilachnini</taxon>
        <taxon>Henosepilachna</taxon>
    </lineage>
</organism>
<dbReference type="Pfam" id="PF08242">
    <property type="entry name" value="Methyltransf_12"/>
    <property type="match status" value="1"/>
</dbReference>
<name>A0AAW1UBP3_9CUCU</name>
<comment type="caution">
    <text evidence="2">The sequence shown here is derived from an EMBL/GenBank/DDBJ whole genome shotgun (WGS) entry which is preliminary data.</text>
</comment>
<evidence type="ECO:0000259" key="1">
    <source>
        <dbReference type="Pfam" id="PF08242"/>
    </source>
</evidence>
<reference evidence="2 3" key="1">
    <citation type="submission" date="2023-03" db="EMBL/GenBank/DDBJ databases">
        <title>Genome insight into feeding habits of ladybird beetles.</title>
        <authorList>
            <person name="Li H.-S."/>
            <person name="Huang Y.-H."/>
            <person name="Pang H."/>
        </authorList>
    </citation>
    <scope>NUCLEOTIDE SEQUENCE [LARGE SCALE GENOMIC DNA]</scope>
    <source>
        <strain evidence="2">SYSU_2023b</strain>
        <tissue evidence="2">Whole body</tissue>
    </source>
</reference>
<protein>
    <recommendedName>
        <fullName evidence="1">Methyltransferase type 12 domain-containing protein</fullName>
    </recommendedName>
</protein>
<dbReference type="Proteomes" id="UP001431783">
    <property type="component" value="Unassembled WGS sequence"/>
</dbReference>
<evidence type="ECO:0000313" key="3">
    <source>
        <dbReference type="Proteomes" id="UP001431783"/>
    </source>
</evidence>
<dbReference type="InterPro" id="IPR029063">
    <property type="entry name" value="SAM-dependent_MTases_sf"/>
</dbReference>
<sequence length="274" mass="32089">MSFSASTFSGVKFHFEYVPLKLKNYTKLFTWSERKDWKMLDIGSGPGQLLLEVLSILPSNYKEIVCVDKELDMVNHLNTVNKDSRISCRQLNIETEALPADLKGRFDFAFSSNCLMYLQNYRQVFSNVHEMLKPKGELFFIWGKICPIHEIYHKLSRSDKWSIYLEDFVDWKSYFNNESSVDLLERICKSANLNILKVEELNDLVIEYDDLQSHMDIFDSLDHISGRIPESDLSEYKKDYHKLAMTYLTVEKIDNKQKKVKLHFPSVVLAARKS</sequence>
<dbReference type="Gene3D" id="3.40.50.150">
    <property type="entry name" value="Vaccinia Virus protein VP39"/>
    <property type="match status" value="1"/>
</dbReference>
<evidence type="ECO:0000313" key="2">
    <source>
        <dbReference type="EMBL" id="KAK9880073.1"/>
    </source>
</evidence>
<dbReference type="CDD" id="cd02440">
    <property type="entry name" value="AdoMet_MTases"/>
    <property type="match status" value="1"/>
</dbReference>
<proteinExistence type="predicted"/>
<dbReference type="AlphaFoldDB" id="A0AAW1UBP3"/>